<proteinExistence type="predicted"/>
<gene>
    <name evidence="4" type="ORF">Mal48_25130</name>
</gene>
<dbReference type="KEGG" id="tpol:Mal48_25130"/>
<keyword evidence="2" id="KW-1133">Transmembrane helix</keyword>
<dbReference type="EMBL" id="CP036267">
    <property type="protein sequence ID" value="QDT33260.1"/>
    <property type="molecule type" value="Genomic_DNA"/>
</dbReference>
<evidence type="ECO:0000313" key="5">
    <source>
        <dbReference type="Proteomes" id="UP000315724"/>
    </source>
</evidence>
<feature type="region of interest" description="Disordered" evidence="1">
    <location>
        <begin position="1"/>
        <end position="27"/>
    </location>
</feature>
<organism evidence="4 5">
    <name type="scientific">Thalassoglobus polymorphus</name>
    <dbReference type="NCBI Taxonomy" id="2527994"/>
    <lineage>
        <taxon>Bacteria</taxon>
        <taxon>Pseudomonadati</taxon>
        <taxon>Planctomycetota</taxon>
        <taxon>Planctomycetia</taxon>
        <taxon>Planctomycetales</taxon>
        <taxon>Planctomycetaceae</taxon>
        <taxon>Thalassoglobus</taxon>
    </lineage>
</organism>
<feature type="domain" description="Putative zinc-finger" evidence="3">
    <location>
        <begin position="90"/>
        <end position="123"/>
    </location>
</feature>
<dbReference type="Proteomes" id="UP000315724">
    <property type="component" value="Chromosome"/>
</dbReference>
<dbReference type="Pfam" id="PF13490">
    <property type="entry name" value="zf-HC2"/>
    <property type="match status" value="1"/>
</dbReference>
<keyword evidence="5" id="KW-1185">Reference proteome</keyword>
<keyword evidence="2" id="KW-0812">Transmembrane</keyword>
<evidence type="ECO:0000259" key="3">
    <source>
        <dbReference type="Pfam" id="PF13490"/>
    </source>
</evidence>
<dbReference type="InterPro" id="IPR041916">
    <property type="entry name" value="Anti_sigma_zinc_sf"/>
</dbReference>
<name>A0A517QNP0_9PLAN</name>
<dbReference type="Gene3D" id="1.10.10.1320">
    <property type="entry name" value="Anti-sigma factor, zinc-finger domain"/>
    <property type="match status" value="1"/>
</dbReference>
<accession>A0A517QNP0</accession>
<dbReference type="OrthoDB" id="291212at2"/>
<dbReference type="RefSeq" id="WP_145199304.1">
    <property type="nucleotide sequence ID" value="NZ_CP036267.1"/>
</dbReference>
<sequence>MQHDDQKQFDSSSTSSEPLHGADEGWGQCNSGEILGMLNTVRAKRRRKQLAEAAAVGGSLILLFAVTLWAIPSGLPPHQGRPGQRRSIACQEVFDRAEDFVAGNLSALIAGRLEEHLARCPRCKHHVEHLRANVESNQVVPPVLLNTSAEPCHLSQQTASDLPSTMTLVSR</sequence>
<dbReference type="InterPro" id="IPR027383">
    <property type="entry name" value="Znf_put"/>
</dbReference>
<protein>
    <recommendedName>
        <fullName evidence="3">Putative zinc-finger domain-containing protein</fullName>
    </recommendedName>
</protein>
<reference evidence="4 5" key="1">
    <citation type="submission" date="2019-02" db="EMBL/GenBank/DDBJ databases">
        <title>Deep-cultivation of Planctomycetes and their phenomic and genomic characterization uncovers novel biology.</title>
        <authorList>
            <person name="Wiegand S."/>
            <person name="Jogler M."/>
            <person name="Boedeker C."/>
            <person name="Pinto D."/>
            <person name="Vollmers J."/>
            <person name="Rivas-Marin E."/>
            <person name="Kohn T."/>
            <person name="Peeters S.H."/>
            <person name="Heuer A."/>
            <person name="Rast P."/>
            <person name="Oberbeckmann S."/>
            <person name="Bunk B."/>
            <person name="Jeske O."/>
            <person name="Meyerdierks A."/>
            <person name="Storesund J.E."/>
            <person name="Kallscheuer N."/>
            <person name="Luecker S."/>
            <person name="Lage O.M."/>
            <person name="Pohl T."/>
            <person name="Merkel B.J."/>
            <person name="Hornburger P."/>
            <person name="Mueller R.-W."/>
            <person name="Bruemmer F."/>
            <person name="Labrenz M."/>
            <person name="Spormann A.M."/>
            <person name="Op den Camp H."/>
            <person name="Overmann J."/>
            <person name="Amann R."/>
            <person name="Jetten M.S.M."/>
            <person name="Mascher T."/>
            <person name="Medema M.H."/>
            <person name="Devos D.P."/>
            <person name="Kaster A.-K."/>
            <person name="Ovreas L."/>
            <person name="Rohde M."/>
            <person name="Galperin M.Y."/>
            <person name="Jogler C."/>
        </authorList>
    </citation>
    <scope>NUCLEOTIDE SEQUENCE [LARGE SCALE GENOMIC DNA]</scope>
    <source>
        <strain evidence="4 5">Mal48</strain>
    </source>
</reference>
<dbReference type="AlphaFoldDB" id="A0A517QNP0"/>
<keyword evidence="2" id="KW-0472">Membrane</keyword>
<evidence type="ECO:0000256" key="2">
    <source>
        <dbReference type="SAM" id="Phobius"/>
    </source>
</evidence>
<feature type="transmembrane region" description="Helical" evidence="2">
    <location>
        <begin position="50"/>
        <end position="71"/>
    </location>
</feature>
<evidence type="ECO:0000256" key="1">
    <source>
        <dbReference type="SAM" id="MobiDB-lite"/>
    </source>
</evidence>
<evidence type="ECO:0000313" key="4">
    <source>
        <dbReference type="EMBL" id="QDT33260.1"/>
    </source>
</evidence>